<reference evidence="2 3" key="1">
    <citation type="submission" date="2017-03" db="EMBL/GenBank/DDBJ databases">
        <authorList>
            <person name="Hulin M.T."/>
        </authorList>
    </citation>
    <scope>NUCLEOTIDE SEQUENCE [LARGE SCALE GENOMIC DNA]</scope>
    <source>
        <strain evidence="2 3">5264</strain>
    </source>
</reference>
<organism evidence="2 3">
    <name type="scientific">Pseudomonas syringae pv. syringae</name>
    <dbReference type="NCBI Taxonomy" id="321"/>
    <lineage>
        <taxon>Bacteria</taxon>
        <taxon>Pseudomonadati</taxon>
        <taxon>Pseudomonadota</taxon>
        <taxon>Gammaproteobacteria</taxon>
        <taxon>Pseudomonadales</taxon>
        <taxon>Pseudomonadaceae</taxon>
        <taxon>Pseudomonas</taxon>
        <taxon>Pseudomonas syringae</taxon>
    </lineage>
</organism>
<feature type="domain" description="Beta-lactamase-related" evidence="1">
    <location>
        <begin position="12"/>
        <end position="364"/>
    </location>
</feature>
<gene>
    <name evidence="2" type="ORF">CXB42_05445</name>
</gene>
<evidence type="ECO:0000259" key="1">
    <source>
        <dbReference type="Pfam" id="PF00144"/>
    </source>
</evidence>
<dbReference type="EMBL" id="NBAQ01000002">
    <property type="protein sequence ID" value="POQ05584.1"/>
    <property type="molecule type" value="Genomic_DNA"/>
</dbReference>
<dbReference type="Pfam" id="PF00144">
    <property type="entry name" value="Beta-lactamase"/>
    <property type="match status" value="1"/>
</dbReference>
<proteinExistence type="predicted"/>
<dbReference type="InterPro" id="IPR050789">
    <property type="entry name" value="Diverse_Enzym_Activities"/>
</dbReference>
<dbReference type="Proteomes" id="UP000237295">
    <property type="component" value="Unassembled WGS sequence"/>
</dbReference>
<dbReference type="Gene3D" id="3.40.710.10">
    <property type="entry name" value="DD-peptidase/beta-lactamase superfamily"/>
    <property type="match status" value="1"/>
</dbReference>
<dbReference type="RefSeq" id="WP_103693316.1">
    <property type="nucleotide sequence ID" value="NZ_NBAQ01000002.1"/>
</dbReference>
<comment type="caution">
    <text evidence="2">The sequence shown here is derived from an EMBL/GenBank/DDBJ whole genome shotgun (WGS) entry which is preliminary data.</text>
</comment>
<dbReference type="PANTHER" id="PTHR43283:SF3">
    <property type="entry name" value="BETA-LACTAMASE FAMILY PROTEIN (AFU_ORTHOLOGUE AFUA_5G07500)"/>
    <property type="match status" value="1"/>
</dbReference>
<name>A0AAE5VVL1_PSESY</name>
<dbReference type="InterPro" id="IPR012338">
    <property type="entry name" value="Beta-lactam/transpept-like"/>
</dbReference>
<dbReference type="AlphaFoldDB" id="A0AAE5VVL1"/>
<evidence type="ECO:0000313" key="3">
    <source>
        <dbReference type="Proteomes" id="UP000237295"/>
    </source>
</evidence>
<evidence type="ECO:0000313" key="2">
    <source>
        <dbReference type="EMBL" id="POQ05584.1"/>
    </source>
</evidence>
<dbReference type="InterPro" id="IPR001466">
    <property type="entry name" value="Beta-lactam-related"/>
</dbReference>
<sequence>MATLNEAGIQRLDQVWRSFVEQGRIVGGVLLLARQGRLAYASARGWADREQQIPVTRSTRFRLASLTKLLTSVAVLRLCERGVLDLHASVTHWLPAFRPRLANGREPLITLQHLLSHTSGLSYGFEQAPDNAYQRAGVSDGLDRVAFDLQENLTRLARVPLLFEPGSAWGYSLATDVLGAVVEQATGLALSEAIDKSVTAPLCMHATSFRHLPGYPPLASVYKDGDGGPQRIGDDDEVLLASGKAQLSAARASDTDAYESGGAGMLGTADDYLRLLECLRLGGAPLLSEASTARLLGNAIGQTSIASRGPGWRFGLGPMILTDPALAGQRQGAGTWSWCGLYGSHYWVDPCAALSMVVLTNTAVAGAWGEFADAIVDALYPEPVVRPGQIACGNCSG</sequence>
<protein>
    <submittedName>
        <fullName evidence="2">Esterase</fullName>
    </submittedName>
</protein>
<dbReference type="PANTHER" id="PTHR43283">
    <property type="entry name" value="BETA-LACTAMASE-RELATED"/>
    <property type="match status" value="1"/>
</dbReference>
<accession>A0AAE5VVL1</accession>
<dbReference type="SUPFAM" id="SSF56601">
    <property type="entry name" value="beta-lactamase/transpeptidase-like"/>
    <property type="match status" value="1"/>
</dbReference>